<gene>
    <name evidence="8" type="ORF">A2363_02695</name>
</gene>
<dbReference type="InterPro" id="IPR004307">
    <property type="entry name" value="TspO_MBR"/>
</dbReference>
<feature type="signal peptide" evidence="7">
    <location>
        <begin position="1"/>
        <end position="21"/>
    </location>
</feature>
<evidence type="ECO:0000256" key="2">
    <source>
        <dbReference type="ARBA" id="ARBA00007524"/>
    </source>
</evidence>
<feature type="chain" id="PRO_5009523077" evidence="7">
    <location>
        <begin position="22"/>
        <end position="161"/>
    </location>
</feature>
<dbReference type="InterPro" id="IPR038330">
    <property type="entry name" value="TspO/MBR-related_sf"/>
</dbReference>
<dbReference type="FunFam" id="1.20.1260.100:FF:000001">
    <property type="entry name" value="translocator protein 2"/>
    <property type="match status" value="1"/>
</dbReference>
<dbReference type="GO" id="GO:0016020">
    <property type="term" value="C:membrane"/>
    <property type="evidence" value="ECO:0007669"/>
    <property type="project" value="UniProtKB-SubCell"/>
</dbReference>
<keyword evidence="7" id="KW-0732">Signal</keyword>
<reference evidence="8 9" key="1">
    <citation type="journal article" date="2016" name="Nat. Commun.">
        <title>Thousands of microbial genomes shed light on interconnected biogeochemical processes in an aquifer system.</title>
        <authorList>
            <person name="Anantharaman K."/>
            <person name="Brown C.T."/>
            <person name="Hug L.A."/>
            <person name="Sharon I."/>
            <person name="Castelle C.J."/>
            <person name="Probst A.J."/>
            <person name="Thomas B.C."/>
            <person name="Singh A."/>
            <person name="Wilkins M.J."/>
            <person name="Karaoz U."/>
            <person name="Brodie E.L."/>
            <person name="Williams K.H."/>
            <person name="Hubbard S.S."/>
            <person name="Banfield J.F."/>
        </authorList>
    </citation>
    <scope>NUCLEOTIDE SEQUENCE [LARGE SCALE GENOMIC DNA]</scope>
</reference>
<evidence type="ECO:0000313" key="8">
    <source>
        <dbReference type="EMBL" id="OGG35343.1"/>
    </source>
</evidence>
<feature type="transmembrane region" description="Helical" evidence="6">
    <location>
        <begin position="51"/>
        <end position="70"/>
    </location>
</feature>
<evidence type="ECO:0000313" key="9">
    <source>
        <dbReference type="Proteomes" id="UP000176186"/>
    </source>
</evidence>
<keyword evidence="4 6" id="KW-1133">Transmembrane helix</keyword>
<organism evidence="8 9">
    <name type="scientific">Candidatus Gottesmanbacteria bacterium RIFOXYB1_FULL_47_11</name>
    <dbReference type="NCBI Taxonomy" id="1798401"/>
    <lineage>
        <taxon>Bacteria</taxon>
        <taxon>Candidatus Gottesmaniibacteriota</taxon>
    </lineage>
</organism>
<dbReference type="CDD" id="cd15904">
    <property type="entry name" value="TSPO_MBR"/>
    <property type="match status" value="1"/>
</dbReference>
<comment type="subcellular location">
    <subcellularLocation>
        <location evidence="1">Membrane</location>
        <topology evidence="1">Multi-pass membrane protein</topology>
    </subcellularLocation>
</comment>
<evidence type="ECO:0000256" key="7">
    <source>
        <dbReference type="SAM" id="SignalP"/>
    </source>
</evidence>
<accession>A0A1F6BEV5</accession>
<sequence>MKRTRIDWIKLLGAISLSSLAAVLGSTATVSSVTSWYPTLNKPWFSPPNWIFGPVWTLLYIMMGIALYLVWEKGYTKKNVRFAFWLFVVHLGFNAAWSIVFFGLQSLLGGLVIILILWTLIVALIRKFYRIARTAAYLLVPYLAWVSFATVLNCAVWLLNR</sequence>
<evidence type="ECO:0000256" key="1">
    <source>
        <dbReference type="ARBA" id="ARBA00004141"/>
    </source>
</evidence>
<name>A0A1F6BEV5_9BACT</name>
<comment type="similarity">
    <text evidence="2">Belongs to the TspO/BZRP family.</text>
</comment>
<dbReference type="PANTHER" id="PTHR10057:SF0">
    <property type="entry name" value="TRANSLOCATOR PROTEIN"/>
    <property type="match status" value="1"/>
</dbReference>
<dbReference type="STRING" id="1798401.A2363_02695"/>
<evidence type="ECO:0000256" key="6">
    <source>
        <dbReference type="SAM" id="Phobius"/>
    </source>
</evidence>
<feature type="transmembrane region" description="Helical" evidence="6">
    <location>
        <begin position="82"/>
        <end position="101"/>
    </location>
</feature>
<dbReference type="EMBL" id="MFKE01000016">
    <property type="protein sequence ID" value="OGG35343.1"/>
    <property type="molecule type" value="Genomic_DNA"/>
</dbReference>
<evidence type="ECO:0000256" key="5">
    <source>
        <dbReference type="ARBA" id="ARBA00023136"/>
    </source>
</evidence>
<feature type="transmembrane region" description="Helical" evidence="6">
    <location>
        <begin position="107"/>
        <end position="125"/>
    </location>
</feature>
<dbReference type="AlphaFoldDB" id="A0A1F6BEV5"/>
<dbReference type="Pfam" id="PF03073">
    <property type="entry name" value="TspO_MBR"/>
    <property type="match status" value="1"/>
</dbReference>
<dbReference type="Gene3D" id="1.20.1260.100">
    <property type="entry name" value="TspO/MBR protein"/>
    <property type="match status" value="1"/>
</dbReference>
<evidence type="ECO:0000256" key="3">
    <source>
        <dbReference type="ARBA" id="ARBA00022692"/>
    </source>
</evidence>
<keyword evidence="5 6" id="KW-0472">Membrane</keyword>
<dbReference type="Proteomes" id="UP000176186">
    <property type="component" value="Unassembled WGS sequence"/>
</dbReference>
<evidence type="ECO:0000256" key="4">
    <source>
        <dbReference type="ARBA" id="ARBA00022989"/>
    </source>
</evidence>
<protein>
    <submittedName>
        <fullName evidence="8">TspO protein</fullName>
    </submittedName>
</protein>
<dbReference type="GO" id="GO:0033013">
    <property type="term" value="P:tetrapyrrole metabolic process"/>
    <property type="evidence" value="ECO:0007669"/>
    <property type="project" value="UniProtKB-ARBA"/>
</dbReference>
<keyword evidence="3 6" id="KW-0812">Transmembrane</keyword>
<proteinExistence type="inferred from homology"/>
<dbReference type="PIRSF" id="PIRSF005859">
    <property type="entry name" value="PBR"/>
    <property type="match status" value="1"/>
</dbReference>
<dbReference type="PANTHER" id="PTHR10057">
    <property type="entry name" value="PERIPHERAL-TYPE BENZODIAZEPINE RECEPTOR"/>
    <property type="match status" value="1"/>
</dbReference>
<feature type="transmembrane region" description="Helical" evidence="6">
    <location>
        <begin position="137"/>
        <end position="159"/>
    </location>
</feature>
<comment type="caution">
    <text evidence="8">The sequence shown here is derived from an EMBL/GenBank/DDBJ whole genome shotgun (WGS) entry which is preliminary data.</text>
</comment>